<name>A0A1J6JXT6_NICAT</name>
<gene>
    <name evidence="1" type="ORF">A4A49_30541</name>
</gene>
<proteinExistence type="predicted"/>
<evidence type="ECO:0000313" key="2">
    <source>
        <dbReference type="Proteomes" id="UP000187609"/>
    </source>
</evidence>
<sequence>MAKFKGNLKSWIEVAVPTVIIAPYRISVTPQLETIFEEDDFEDSDSYEFSCGTRNFVSFPKVLSSLKLK</sequence>
<dbReference type="Gramene" id="OIT22581">
    <property type="protein sequence ID" value="OIT22581"/>
    <property type="gene ID" value="A4A49_30541"/>
</dbReference>
<reference evidence="1" key="1">
    <citation type="submission" date="2016-11" db="EMBL/GenBank/DDBJ databases">
        <title>The genome of Nicotiana attenuata.</title>
        <authorList>
            <person name="Xu S."/>
            <person name="Brockmoeller T."/>
            <person name="Gaquerel E."/>
            <person name="Navarro A."/>
            <person name="Kuhl H."/>
            <person name="Gase K."/>
            <person name="Ling Z."/>
            <person name="Zhou W."/>
            <person name="Kreitzer C."/>
            <person name="Stanke M."/>
            <person name="Tang H."/>
            <person name="Lyons E."/>
            <person name="Pandey P."/>
            <person name="Pandey S.P."/>
            <person name="Timmermann B."/>
            <person name="Baldwin I.T."/>
        </authorList>
    </citation>
    <scope>NUCLEOTIDE SEQUENCE [LARGE SCALE GENOMIC DNA]</scope>
    <source>
        <strain evidence="1">UT</strain>
    </source>
</reference>
<dbReference type="EMBL" id="MJEQ01003604">
    <property type="protein sequence ID" value="OIT22581.1"/>
    <property type="molecule type" value="Genomic_DNA"/>
</dbReference>
<dbReference type="Proteomes" id="UP000187609">
    <property type="component" value="Unassembled WGS sequence"/>
</dbReference>
<protein>
    <submittedName>
        <fullName evidence="1">Uncharacterized protein</fullName>
    </submittedName>
</protein>
<organism evidence="1 2">
    <name type="scientific">Nicotiana attenuata</name>
    <name type="common">Coyote tobacco</name>
    <dbReference type="NCBI Taxonomy" id="49451"/>
    <lineage>
        <taxon>Eukaryota</taxon>
        <taxon>Viridiplantae</taxon>
        <taxon>Streptophyta</taxon>
        <taxon>Embryophyta</taxon>
        <taxon>Tracheophyta</taxon>
        <taxon>Spermatophyta</taxon>
        <taxon>Magnoliopsida</taxon>
        <taxon>eudicotyledons</taxon>
        <taxon>Gunneridae</taxon>
        <taxon>Pentapetalae</taxon>
        <taxon>asterids</taxon>
        <taxon>lamiids</taxon>
        <taxon>Solanales</taxon>
        <taxon>Solanaceae</taxon>
        <taxon>Nicotianoideae</taxon>
        <taxon>Nicotianeae</taxon>
        <taxon>Nicotiana</taxon>
    </lineage>
</organism>
<comment type="caution">
    <text evidence="1">The sequence shown here is derived from an EMBL/GenBank/DDBJ whole genome shotgun (WGS) entry which is preliminary data.</text>
</comment>
<evidence type="ECO:0000313" key="1">
    <source>
        <dbReference type="EMBL" id="OIT22581.1"/>
    </source>
</evidence>
<dbReference type="AlphaFoldDB" id="A0A1J6JXT6"/>
<accession>A0A1J6JXT6</accession>
<keyword evidence="2" id="KW-1185">Reference proteome</keyword>